<dbReference type="InterPro" id="IPR003439">
    <property type="entry name" value="ABC_transporter-like_ATP-bd"/>
</dbReference>
<dbReference type="Pfam" id="PF08352">
    <property type="entry name" value="oligo_HPY"/>
    <property type="match status" value="1"/>
</dbReference>
<evidence type="ECO:0000259" key="8">
    <source>
        <dbReference type="PROSITE" id="PS50893"/>
    </source>
</evidence>
<reference evidence="9 10" key="1">
    <citation type="submission" date="2014-05" db="EMBL/GenBank/DDBJ databases">
        <title>Whole genome shotgun sequence of Rhizobium rhizogenes NBRC 13257.</title>
        <authorList>
            <person name="Katano-Makiyama Y."/>
            <person name="Hosoyama A."/>
            <person name="Hashimoto M."/>
            <person name="Hosoyama Y."/>
            <person name="Noguchi M."/>
            <person name="Tsuchikane K."/>
            <person name="Kimura A."/>
            <person name="Ohji S."/>
            <person name="Ichikawa N."/>
            <person name="Yamazoe A."/>
            <person name="Fujita N."/>
        </authorList>
    </citation>
    <scope>NUCLEOTIDE SEQUENCE [LARGE SCALE GENOMIC DNA]</scope>
    <source>
        <strain evidence="9 10">NBRC 13257</strain>
    </source>
</reference>
<organism evidence="9 10">
    <name type="scientific">Rhizobium rhizogenes NBRC 13257</name>
    <dbReference type="NCBI Taxonomy" id="1220581"/>
    <lineage>
        <taxon>Bacteria</taxon>
        <taxon>Pseudomonadati</taxon>
        <taxon>Pseudomonadota</taxon>
        <taxon>Alphaproteobacteria</taxon>
        <taxon>Hyphomicrobiales</taxon>
        <taxon>Rhizobiaceae</taxon>
        <taxon>Rhizobium/Agrobacterium group</taxon>
        <taxon>Rhizobium</taxon>
    </lineage>
</organism>
<dbReference type="RefSeq" id="WP_015918128.1">
    <property type="nucleotide sequence ID" value="NZ_BAYX01000023.1"/>
</dbReference>
<dbReference type="GO" id="GO:0005886">
    <property type="term" value="C:plasma membrane"/>
    <property type="evidence" value="ECO:0007669"/>
    <property type="project" value="UniProtKB-SubCell"/>
</dbReference>
<dbReference type="InterPro" id="IPR050388">
    <property type="entry name" value="ABC_Ni/Peptide_Import"/>
</dbReference>
<evidence type="ECO:0000256" key="6">
    <source>
        <dbReference type="ARBA" id="ARBA00022840"/>
    </source>
</evidence>
<dbReference type="PANTHER" id="PTHR43297">
    <property type="entry name" value="OLIGOPEPTIDE TRANSPORT ATP-BINDING PROTEIN APPD"/>
    <property type="match status" value="1"/>
</dbReference>
<dbReference type="NCBIfam" id="TIGR01727">
    <property type="entry name" value="oligo_HPY"/>
    <property type="match status" value="1"/>
</dbReference>
<evidence type="ECO:0000256" key="2">
    <source>
        <dbReference type="ARBA" id="ARBA00005417"/>
    </source>
</evidence>
<name>A0AA87Q6L3_RHIRH</name>
<dbReference type="GO" id="GO:0016887">
    <property type="term" value="F:ATP hydrolysis activity"/>
    <property type="evidence" value="ECO:0007669"/>
    <property type="project" value="InterPro"/>
</dbReference>
<dbReference type="SMART" id="SM00382">
    <property type="entry name" value="AAA"/>
    <property type="match status" value="1"/>
</dbReference>
<dbReference type="AlphaFoldDB" id="A0AA87Q6L3"/>
<dbReference type="InterPro" id="IPR027417">
    <property type="entry name" value="P-loop_NTPase"/>
</dbReference>
<dbReference type="PROSITE" id="PS00211">
    <property type="entry name" value="ABC_TRANSPORTER_1"/>
    <property type="match status" value="1"/>
</dbReference>
<keyword evidence="6 9" id="KW-0067">ATP-binding</keyword>
<feature type="domain" description="ABC transporter" evidence="8">
    <location>
        <begin position="22"/>
        <end position="268"/>
    </location>
</feature>
<evidence type="ECO:0000256" key="1">
    <source>
        <dbReference type="ARBA" id="ARBA00004417"/>
    </source>
</evidence>
<dbReference type="EMBL" id="BAYX01000023">
    <property type="protein sequence ID" value="GAJ96586.1"/>
    <property type="molecule type" value="Genomic_DNA"/>
</dbReference>
<keyword evidence="7" id="KW-0472">Membrane</keyword>
<comment type="caution">
    <text evidence="9">The sequence shown here is derived from an EMBL/GenBank/DDBJ whole genome shotgun (WGS) entry which is preliminary data.</text>
</comment>
<keyword evidence="3" id="KW-0813">Transport</keyword>
<proteinExistence type="inferred from homology"/>
<evidence type="ECO:0000313" key="10">
    <source>
        <dbReference type="Proteomes" id="UP000026941"/>
    </source>
</evidence>
<evidence type="ECO:0000256" key="4">
    <source>
        <dbReference type="ARBA" id="ARBA00022475"/>
    </source>
</evidence>
<dbReference type="Gene3D" id="3.40.50.300">
    <property type="entry name" value="P-loop containing nucleotide triphosphate hydrolases"/>
    <property type="match status" value="1"/>
</dbReference>
<evidence type="ECO:0000256" key="7">
    <source>
        <dbReference type="ARBA" id="ARBA00023136"/>
    </source>
</evidence>
<comment type="subcellular location">
    <subcellularLocation>
        <location evidence="1">Cell inner membrane</location>
        <topology evidence="1">Peripheral membrane protein</topology>
    </subcellularLocation>
</comment>
<gene>
    <name evidence="9" type="ORF">RRH01S_23_00950</name>
</gene>
<evidence type="ECO:0000313" key="9">
    <source>
        <dbReference type="EMBL" id="GAJ96586.1"/>
    </source>
</evidence>
<accession>A0AA87Q6L3</accession>
<evidence type="ECO:0000256" key="5">
    <source>
        <dbReference type="ARBA" id="ARBA00022741"/>
    </source>
</evidence>
<sequence>MTCQTCDNNAPAMGERHPILSVRDLTVRFAGVDQPILDRVSFDVGKGEVVALVGESGSGKSVTALSIMRLLPPGATVSATAIDFSGQDLLNLSASEFDHLRGGRLSMLFQQPQAMLDPTSRVGVQVGEPLHYHNGIHGRENRRQVVELLAEVGIPDPSARADCYSFELSGGMAQRVMMAAALSASPELLIADEPTTALDVTVQAQILRLLDAERRRRRLAVLLITHDLSVVSAVADRIIVMYAGRIVEEGPAARVLKQPSHPYTQALIRCSLFQTDAQGKLFSLPHGAVHARDLTAGCRFHPRCPVAQAHGCLDHCVIEEPHLCETGTDCGCKARCWATSSEHHDVCEGVPV</sequence>
<keyword evidence="5" id="KW-0547">Nucleotide-binding</keyword>
<dbReference type="GO" id="GO:0055085">
    <property type="term" value="P:transmembrane transport"/>
    <property type="evidence" value="ECO:0007669"/>
    <property type="project" value="UniProtKB-ARBA"/>
</dbReference>
<dbReference type="SUPFAM" id="SSF52540">
    <property type="entry name" value="P-loop containing nucleoside triphosphate hydrolases"/>
    <property type="match status" value="1"/>
</dbReference>
<comment type="similarity">
    <text evidence="2">Belongs to the ABC transporter superfamily.</text>
</comment>
<dbReference type="CDD" id="cd03257">
    <property type="entry name" value="ABC_NikE_OppD_transporters"/>
    <property type="match status" value="1"/>
</dbReference>
<dbReference type="PANTHER" id="PTHR43297:SF2">
    <property type="entry name" value="DIPEPTIDE TRANSPORT ATP-BINDING PROTEIN DPPD"/>
    <property type="match status" value="1"/>
</dbReference>
<dbReference type="InterPro" id="IPR013563">
    <property type="entry name" value="Oligopep_ABC_C"/>
</dbReference>
<dbReference type="GO" id="GO:0005524">
    <property type="term" value="F:ATP binding"/>
    <property type="evidence" value="ECO:0007669"/>
    <property type="project" value="UniProtKB-KW"/>
</dbReference>
<dbReference type="Pfam" id="PF00005">
    <property type="entry name" value="ABC_tran"/>
    <property type="match status" value="1"/>
</dbReference>
<dbReference type="InterPro" id="IPR003593">
    <property type="entry name" value="AAA+_ATPase"/>
</dbReference>
<dbReference type="FunFam" id="3.40.50.300:FF:000016">
    <property type="entry name" value="Oligopeptide ABC transporter ATP-binding component"/>
    <property type="match status" value="1"/>
</dbReference>
<dbReference type="InterPro" id="IPR017871">
    <property type="entry name" value="ABC_transporter-like_CS"/>
</dbReference>
<protein>
    <submittedName>
        <fullName evidence="9">ABC transporter ATP-binding protein</fullName>
    </submittedName>
</protein>
<keyword evidence="4" id="KW-1003">Cell membrane</keyword>
<evidence type="ECO:0000256" key="3">
    <source>
        <dbReference type="ARBA" id="ARBA00022448"/>
    </source>
</evidence>
<dbReference type="PROSITE" id="PS50893">
    <property type="entry name" value="ABC_TRANSPORTER_2"/>
    <property type="match status" value="1"/>
</dbReference>
<dbReference type="Proteomes" id="UP000026941">
    <property type="component" value="Unassembled WGS sequence"/>
</dbReference>
<dbReference type="GO" id="GO:0015833">
    <property type="term" value="P:peptide transport"/>
    <property type="evidence" value="ECO:0007669"/>
    <property type="project" value="InterPro"/>
</dbReference>